<dbReference type="AlphaFoldDB" id="A0A1I7IH03"/>
<keyword evidence="3" id="KW-1185">Reference proteome</keyword>
<protein>
    <submittedName>
        <fullName evidence="2">Uncharacterized protein</fullName>
    </submittedName>
</protein>
<feature type="transmembrane region" description="Helical" evidence="1">
    <location>
        <begin position="119"/>
        <end position="141"/>
    </location>
</feature>
<keyword evidence="1" id="KW-0812">Transmembrane</keyword>
<dbReference type="EMBL" id="FPCA01000002">
    <property type="protein sequence ID" value="SFU72172.1"/>
    <property type="molecule type" value="Genomic_DNA"/>
</dbReference>
<feature type="transmembrane region" description="Helical" evidence="1">
    <location>
        <begin position="53"/>
        <end position="71"/>
    </location>
</feature>
<dbReference type="Proteomes" id="UP000182491">
    <property type="component" value="Unassembled WGS sequence"/>
</dbReference>
<keyword evidence="1" id="KW-0472">Membrane</keyword>
<evidence type="ECO:0000313" key="2">
    <source>
        <dbReference type="EMBL" id="SFU72172.1"/>
    </source>
</evidence>
<feature type="transmembrane region" description="Helical" evidence="1">
    <location>
        <begin position="20"/>
        <end position="41"/>
    </location>
</feature>
<name>A0A1I7IH03_9BACT</name>
<dbReference type="RefSeq" id="WP_068837434.1">
    <property type="nucleotide sequence ID" value="NZ_BMXC01000002.1"/>
</dbReference>
<dbReference type="OrthoDB" id="824573at2"/>
<gene>
    <name evidence="2" type="ORF">SAMN04487941_2202</name>
</gene>
<keyword evidence="1" id="KW-1133">Transmembrane helix</keyword>
<organism evidence="2 3">
    <name type="scientific">Pontibacter akesuensis</name>
    <dbReference type="NCBI Taxonomy" id="388950"/>
    <lineage>
        <taxon>Bacteria</taxon>
        <taxon>Pseudomonadati</taxon>
        <taxon>Bacteroidota</taxon>
        <taxon>Cytophagia</taxon>
        <taxon>Cytophagales</taxon>
        <taxon>Hymenobacteraceae</taxon>
        <taxon>Pontibacter</taxon>
    </lineage>
</organism>
<sequence length="157" mass="17879">MKQGLIDIKMLPYRYRKIGFWMLLSALPVALALVGLLLATGSIADPRAFFSEWNYSIVYYPLIVALALLVFSEERQEDEMVQSLRYKSLVSGVYFLVVALLLLPFYANIYTLIMGKNSIMPDVGGMLGTLLLLLAYIYGSFRYNLHYMRKKLTADAE</sequence>
<feature type="transmembrane region" description="Helical" evidence="1">
    <location>
        <begin position="92"/>
        <end position="113"/>
    </location>
</feature>
<dbReference type="STRING" id="388950.GCA_001611675_01340"/>
<evidence type="ECO:0000256" key="1">
    <source>
        <dbReference type="SAM" id="Phobius"/>
    </source>
</evidence>
<proteinExistence type="predicted"/>
<evidence type="ECO:0000313" key="3">
    <source>
        <dbReference type="Proteomes" id="UP000182491"/>
    </source>
</evidence>
<reference evidence="3" key="1">
    <citation type="submission" date="2016-10" db="EMBL/GenBank/DDBJ databases">
        <authorList>
            <person name="Varghese N."/>
        </authorList>
    </citation>
    <scope>NUCLEOTIDE SEQUENCE [LARGE SCALE GENOMIC DNA]</scope>
    <source>
        <strain evidence="3">DSM 18820</strain>
    </source>
</reference>
<accession>A0A1I7IH03</accession>